<sequence>MPKMAGPYRGTMGSTNPGQQLFTMSVTRVNPTGKQSPLSTLLQTCNHNLHAVEKHAPRGWDAANQHLPAGCIITLTANEQLAE</sequence>
<comment type="caution">
    <text evidence="1">The sequence shown here is derived from an EMBL/GenBank/DDBJ whole genome shotgun (WGS) entry which is preliminary data.</text>
</comment>
<evidence type="ECO:0000313" key="1">
    <source>
        <dbReference type="EMBL" id="MPC45634.1"/>
    </source>
</evidence>
<evidence type="ECO:0000313" key="2">
    <source>
        <dbReference type="Proteomes" id="UP000324222"/>
    </source>
</evidence>
<reference evidence="1 2" key="1">
    <citation type="submission" date="2019-05" db="EMBL/GenBank/DDBJ databases">
        <title>Another draft genome of Portunus trituberculatus and its Hox gene families provides insights of decapod evolution.</title>
        <authorList>
            <person name="Jeong J.-H."/>
            <person name="Song I."/>
            <person name="Kim S."/>
            <person name="Choi T."/>
            <person name="Kim D."/>
            <person name="Ryu S."/>
            <person name="Kim W."/>
        </authorList>
    </citation>
    <scope>NUCLEOTIDE SEQUENCE [LARGE SCALE GENOMIC DNA]</scope>
    <source>
        <tissue evidence="1">Muscle</tissue>
    </source>
</reference>
<keyword evidence="2" id="KW-1185">Reference proteome</keyword>
<protein>
    <submittedName>
        <fullName evidence="1">Uncharacterized protein</fullName>
    </submittedName>
</protein>
<dbReference type="EMBL" id="VSRR010006819">
    <property type="protein sequence ID" value="MPC45634.1"/>
    <property type="molecule type" value="Genomic_DNA"/>
</dbReference>
<gene>
    <name evidence="1" type="ORF">E2C01_039340</name>
</gene>
<dbReference type="Proteomes" id="UP000324222">
    <property type="component" value="Unassembled WGS sequence"/>
</dbReference>
<proteinExistence type="predicted"/>
<dbReference type="AlphaFoldDB" id="A0A5B7FMS5"/>
<organism evidence="1 2">
    <name type="scientific">Portunus trituberculatus</name>
    <name type="common">Swimming crab</name>
    <name type="synonym">Neptunus trituberculatus</name>
    <dbReference type="NCBI Taxonomy" id="210409"/>
    <lineage>
        <taxon>Eukaryota</taxon>
        <taxon>Metazoa</taxon>
        <taxon>Ecdysozoa</taxon>
        <taxon>Arthropoda</taxon>
        <taxon>Crustacea</taxon>
        <taxon>Multicrustacea</taxon>
        <taxon>Malacostraca</taxon>
        <taxon>Eumalacostraca</taxon>
        <taxon>Eucarida</taxon>
        <taxon>Decapoda</taxon>
        <taxon>Pleocyemata</taxon>
        <taxon>Brachyura</taxon>
        <taxon>Eubrachyura</taxon>
        <taxon>Portunoidea</taxon>
        <taxon>Portunidae</taxon>
        <taxon>Portuninae</taxon>
        <taxon>Portunus</taxon>
    </lineage>
</organism>
<accession>A0A5B7FMS5</accession>
<name>A0A5B7FMS5_PORTR</name>